<evidence type="ECO:0000313" key="3">
    <source>
        <dbReference type="Proteomes" id="UP000886595"/>
    </source>
</evidence>
<keyword evidence="3" id="KW-1185">Reference proteome</keyword>
<dbReference type="EMBL" id="JAAMPC010000009">
    <property type="protein sequence ID" value="KAG2295308.1"/>
    <property type="molecule type" value="Genomic_DNA"/>
</dbReference>
<dbReference type="InterPro" id="IPR012677">
    <property type="entry name" value="Nucleotide-bd_a/b_plait_sf"/>
</dbReference>
<dbReference type="PANTHER" id="PTHR32343:SF16">
    <property type="entry name" value="RNA-BINDING (RRM_RBD_RNP MOTIFS) FAMILY PROTEIN"/>
    <property type="match status" value="1"/>
</dbReference>
<dbReference type="GO" id="GO:0003723">
    <property type="term" value="F:RNA binding"/>
    <property type="evidence" value="ECO:0007669"/>
    <property type="project" value="InterPro"/>
</dbReference>
<dbReference type="InterPro" id="IPR000504">
    <property type="entry name" value="RRM_dom"/>
</dbReference>
<evidence type="ECO:0000259" key="1">
    <source>
        <dbReference type="Pfam" id="PF00076"/>
    </source>
</evidence>
<dbReference type="Proteomes" id="UP000886595">
    <property type="component" value="Unassembled WGS sequence"/>
</dbReference>
<dbReference type="InterPro" id="IPR035979">
    <property type="entry name" value="RBD_domain_sf"/>
</dbReference>
<dbReference type="PANTHER" id="PTHR32343">
    <property type="entry name" value="SERINE/ARGININE-RICH SPLICING FACTOR"/>
    <property type="match status" value="1"/>
</dbReference>
<dbReference type="AlphaFoldDB" id="A0A8X7RXJ1"/>
<feature type="domain" description="RRM" evidence="1">
    <location>
        <begin position="83"/>
        <end position="144"/>
    </location>
</feature>
<dbReference type="Gene3D" id="3.30.70.330">
    <property type="match status" value="1"/>
</dbReference>
<name>A0A8X7RXJ1_BRACI</name>
<proteinExistence type="predicted"/>
<sequence length="325" mass="35010">MNMVQGRIIEHGSHRTARSDAIRRAFSYDGRIVGCRIFYGLTNVWAFKSPLNQILTSKAPNRPKQQYLRFVLEMYPCGYVAEVTNLSPRATEKDVQSFFSHCGIVELVEITGCQGDDALTAYVTFRDAYALDMALLLTGATIVDQTVWISMYGVYLHESNNLTREGDYTLTVTQSHADAFASSPGEAVTIAQQVVKTMISKGYVLSKDAIGKAKALDESQGFSSLVANKLAEIGRYTGLTQNIQSSMEVVRSADDKYHFSDFTKSAVLVTGTAAVAAATITGKVAASAATTVVNSRYFANGALWFSDALGRAAKAAAHMGGGGSS</sequence>
<comment type="caution">
    <text evidence="2">The sequence shown here is derived from an EMBL/GenBank/DDBJ whole genome shotgun (WGS) entry which is preliminary data.</text>
</comment>
<protein>
    <recommendedName>
        <fullName evidence="1">RRM domain-containing protein</fullName>
    </recommendedName>
</protein>
<evidence type="ECO:0000313" key="2">
    <source>
        <dbReference type="EMBL" id="KAG2295308.1"/>
    </source>
</evidence>
<accession>A0A8X7RXJ1</accession>
<gene>
    <name evidence="2" type="ORF">Bca52824_041977</name>
</gene>
<dbReference type="Pfam" id="PF00076">
    <property type="entry name" value="RRM_1"/>
    <property type="match status" value="1"/>
</dbReference>
<dbReference type="OrthoDB" id="7763451at2759"/>
<dbReference type="SUPFAM" id="SSF54928">
    <property type="entry name" value="RNA-binding domain, RBD"/>
    <property type="match status" value="1"/>
</dbReference>
<organism evidence="2 3">
    <name type="scientific">Brassica carinata</name>
    <name type="common">Ethiopian mustard</name>
    <name type="synonym">Abyssinian cabbage</name>
    <dbReference type="NCBI Taxonomy" id="52824"/>
    <lineage>
        <taxon>Eukaryota</taxon>
        <taxon>Viridiplantae</taxon>
        <taxon>Streptophyta</taxon>
        <taxon>Embryophyta</taxon>
        <taxon>Tracheophyta</taxon>
        <taxon>Spermatophyta</taxon>
        <taxon>Magnoliopsida</taxon>
        <taxon>eudicotyledons</taxon>
        <taxon>Gunneridae</taxon>
        <taxon>Pentapetalae</taxon>
        <taxon>rosids</taxon>
        <taxon>malvids</taxon>
        <taxon>Brassicales</taxon>
        <taxon>Brassicaceae</taxon>
        <taxon>Brassiceae</taxon>
        <taxon>Brassica</taxon>
    </lineage>
</organism>
<reference evidence="2 3" key="1">
    <citation type="submission" date="2020-02" db="EMBL/GenBank/DDBJ databases">
        <authorList>
            <person name="Ma Q."/>
            <person name="Huang Y."/>
            <person name="Song X."/>
            <person name="Pei D."/>
        </authorList>
    </citation>
    <scope>NUCLEOTIDE SEQUENCE [LARGE SCALE GENOMIC DNA]</scope>
    <source>
        <strain evidence="2">Sxm20200214</strain>
        <tissue evidence="2">Leaf</tissue>
    </source>
</reference>